<proteinExistence type="inferred from homology"/>
<dbReference type="PIRSF" id="PIRSF006806">
    <property type="entry name" value="FTHF_cligase"/>
    <property type="match status" value="1"/>
</dbReference>
<dbReference type="EMBL" id="JBHSQV010000167">
    <property type="protein sequence ID" value="MFC5987638.1"/>
    <property type="molecule type" value="Genomic_DNA"/>
</dbReference>
<comment type="similarity">
    <text evidence="1 4">Belongs to the 5-formyltetrahydrofolate cyclo-ligase family.</text>
</comment>
<dbReference type="Gene3D" id="3.40.50.10420">
    <property type="entry name" value="NagB/RpiA/CoA transferase-like"/>
    <property type="match status" value="1"/>
</dbReference>
<evidence type="ECO:0000256" key="2">
    <source>
        <dbReference type="ARBA" id="ARBA00022741"/>
    </source>
</evidence>
<protein>
    <recommendedName>
        <fullName evidence="4">5-formyltetrahydrofolate cyclo-ligase</fullName>
        <ecNumber evidence="4">6.3.3.2</ecNumber>
    </recommendedName>
</protein>
<keyword evidence="6" id="KW-1185">Reference proteome</keyword>
<comment type="cofactor">
    <cofactor evidence="4">
        <name>Mg(2+)</name>
        <dbReference type="ChEBI" id="CHEBI:18420"/>
    </cofactor>
</comment>
<dbReference type="InterPro" id="IPR024185">
    <property type="entry name" value="FTHF_cligase-like_sf"/>
</dbReference>
<keyword evidence="3 4" id="KW-0067">ATP-binding</keyword>
<keyword evidence="5" id="KW-0436">Ligase</keyword>
<name>A0ABW1IRF7_9BACL</name>
<dbReference type="Proteomes" id="UP001596250">
    <property type="component" value="Unassembled WGS sequence"/>
</dbReference>
<dbReference type="InterPro" id="IPR037171">
    <property type="entry name" value="NagB/RpiA_transferase-like"/>
</dbReference>
<dbReference type="SUPFAM" id="SSF100950">
    <property type="entry name" value="NagB/RpiA/CoA transferase-like"/>
    <property type="match status" value="1"/>
</dbReference>
<evidence type="ECO:0000256" key="4">
    <source>
        <dbReference type="RuleBase" id="RU361279"/>
    </source>
</evidence>
<evidence type="ECO:0000313" key="6">
    <source>
        <dbReference type="Proteomes" id="UP001596250"/>
    </source>
</evidence>
<keyword evidence="2 4" id="KW-0547">Nucleotide-binding</keyword>
<dbReference type="RefSeq" id="WP_379895047.1">
    <property type="nucleotide sequence ID" value="NZ_CBCSCT010000035.1"/>
</dbReference>
<dbReference type="Pfam" id="PF01812">
    <property type="entry name" value="5-FTHF_cyc-lig"/>
    <property type="match status" value="1"/>
</dbReference>
<dbReference type="NCBIfam" id="TIGR02727">
    <property type="entry name" value="MTHFS_bact"/>
    <property type="match status" value="1"/>
</dbReference>
<evidence type="ECO:0000256" key="1">
    <source>
        <dbReference type="ARBA" id="ARBA00010638"/>
    </source>
</evidence>
<dbReference type="EC" id="6.3.3.2" evidence="4"/>
<keyword evidence="4" id="KW-0460">Magnesium</keyword>
<evidence type="ECO:0000313" key="5">
    <source>
        <dbReference type="EMBL" id="MFC5987638.1"/>
    </source>
</evidence>
<dbReference type="PANTHER" id="PTHR23407:SF1">
    <property type="entry name" value="5-FORMYLTETRAHYDROFOLATE CYCLO-LIGASE"/>
    <property type="match status" value="1"/>
</dbReference>
<reference evidence="6" key="1">
    <citation type="journal article" date="2019" name="Int. J. Syst. Evol. Microbiol.">
        <title>The Global Catalogue of Microorganisms (GCM) 10K type strain sequencing project: providing services to taxonomists for standard genome sequencing and annotation.</title>
        <authorList>
            <consortium name="The Broad Institute Genomics Platform"/>
            <consortium name="The Broad Institute Genome Sequencing Center for Infectious Disease"/>
            <person name="Wu L."/>
            <person name="Ma J."/>
        </authorList>
    </citation>
    <scope>NUCLEOTIDE SEQUENCE [LARGE SCALE GENOMIC DNA]</scope>
    <source>
        <strain evidence="6">CCM 8749</strain>
    </source>
</reference>
<dbReference type="GO" id="GO:0030272">
    <property type="term" value="F:5-formyltetrahydrofolate cyclo-ligase activity"/>
    <property type="evidence" value="ECO:0007669"/>
    <property type="project" value="UniProtKB-EC"/>
</dbReference>
<keyword evidence="4" id="KW-0479">Metal-binding</keyword>
<comment type="catalytic activity">
    <reaction evidence="4">
        <text>(6S)-5-formyl-5,6,7,8-tetrahydrofolate + ATP = (6R)-5,10-methenyltetrahydrofolate + ADP + phosphate</text>
        <dbReference type="Rhea" id="RHEA:10488"/>
        <dbReference type="ChEBI" id="CHEBI:30616"/>
        <dbReference type="ChEBI" id="CHEBI:43474"/>
        <dbReference type="ChEBI" id="CHEBI:57455"/>
        <dbReference type="ChEBI" id="CHEBI:57457"/>
        <dbReference type="ChEBI" id="CHEBI:456216"/>
        <dbReference type="EC" id="6.3.3.2"/>
    </reaction>
</comment>
<gene>
    <name evidence="5" type="ORF">ACFPXP_14625</name>
</gene>
<organism evidence="5 6">
    <name type="scientific">Marinicrinis lubricantis</name>
    <dbReference type="NCBI Taxonomy" id="2086470"/>
    <lineage>
        <taxon>Bacteria</taxon>
        <taxon>Bacillati</taxon>
        <taxon>Bacillota</taxon>
        <taxon>Bacilli</taxon>
        <taxon>Bacillales</taxon>
        <taxon>Paenibacillaceae</taxon>
    </lineage>
</organism>
<dbReference type="PANTHER" id="PTHR23407">
    <property type="entry name" value="ATPASE INHIBITOR/5-FORMYLTETRAHYDROFOLATE CYCLO-LIGASE"/>
    <property type="match status" value="1"/>
</dbReference>
<comment type="caution">
    <text evidence="5">The sequence shown here is derived from an EMBL/GenBank/DDBJ whole genome shotgun (WGS) entry which is preliminary data.</text>
</comment>
<accession>A0ABW1IRF7</accession>
<evidence type="ECO:0000256" key="3">
    <source>
        <dbReference type="ARBA" id="ARBA00022840"/>
    </source>
</evidence>
<dbReference type="InterPro" id="IPR002698">
    <property type="entry name" value="FTHF_cligase"/>
</dbReference>
<sequence>MNEQIAVRKNQLRKQLQETIGQLDNSRRERFSREICRHLIEFTSQLGESGLHLFMYWPYRQEVNLIPYMEWAWSRNHIVLLPRTEPQTLEMMLHAVSSENQLVPGPWGLREPSPNLAEWTSLDRLNLILFPGLGFDHAGRRLGYGKGFYDRWWDKYVSYCKERGKKPNAISVAAAFRCQIVDEVPSEKHDTRVSHLWTELGQLF</sequence>